<evidence type="ECO:0000256" key="1">
    <source>
        <dbReference type="SAM" id="MobiDB-lite"/>
    </source>
</evidence>
<gene>
    <name evidence="2" type="ORF">GCM10017667_79900</name>
</gene>
<organism evidence="2 3">
    <name type="scientific">Streptomyces filamentosus</name>
    <name type="common">Streptomyces roseosporus</name>
    <dbReference type="NCBI Taxonomy" id="67294"/>
    <lineage>
        <taxon>Bacteria</taxon>
        <taxon>Bacillati</taxon>
        <taxon>Actinomycetota</taxon>
        <taxon>Actinomycetes</taxon>
        <taxon>Kitasatosporales</taxon>
        <taxon>Streptomycetaceae</taxon>
        <taxon>Streptomyces</taxon>
    </lineage>
</organism>
<proteinExistence type="predicted"/>
<protein>
    <submittedName>
        <fullName evidence="2">Uncharacterized protein</fullName>
    </submittedName>
</protein>
<evidence type="ECO:0000313" key="3">
    <source>
        <dbReference type="Proteomes" id="UP000632849"/>
    </source>
</evidence>
<feature type="compositionally biased region" description="Basic and acidic residues" evidence="1">
    <location>
        <begin position="18"/>
        <end position="29"/>
    </location>
</feature>
<reference evidence="2" key="1">
    <citation type="journal article" date="2014" name="Int. J. Syst. Evol. Microbiol.">
        <title>Complete genome sequence of Corynebacterium casei LMG S-19264T (=DSM 44701T), isolated from a smear-ripened cheese.</title>
        <authorList>
            <consortium name="US DOE Joint Genome Institute (JGI-PGF)"/>
            <person name="Walter F."/>
            <person name="Albersmeier A."/>
            <person name="Kalinowski J."/>
            <person name="Ruckert C."/>
        </authorList>
    </citation>
    <scope>NUCLEOTIDE SEQUENCE</scope>
    <source>
        <strain evidence="2">JCM 4122</strain>
    </source>
</reference>
<evidence type="ECO:0000313" key="2">
    <source>
        <dbReference type="EMBL" id="GHG30130.1"/>
    </source>
</evidence>
<dbReference type="Proteomes" id="UP000632849">
    <property type="component" value="Unassembled WGS sequence"/>
</dbReference>
<feature type="compositionally biased region" description="Basic and acidic residues" evidence="1">
    <location>
        <begin position="109"/>
        <end position="134"/>
    </location>
</feature>
<dbReference type="EMBL" id="BNBE01000004">
    <property type="protein sequence ID" value="GHG30130.1"/>
    <property type="molecule type" value="Genomic_DNA"/>
</dbReference>
<feature type="compositionally biased region" description="Pro residues" evidence="1">
    <location>
        <begin position="79"/>
        <end position="88"/>
    </location>
</feature>
<keyword evidence="3" id="KW-1185">Reference proteome</keyword>
<name>A0A919BZZ0_STRFL</name>
<feature type="region of interest" description="Disordered" evidence="1">
    <location>
        <begin position="1"/>
        <end position="138"/>
    </location>
</feature>
<feature type="compositionally biased region" description="Basic and acidic residues" evidence="1">
    <location>
        <begin position="1"/>
        <end position="10"/>
    </location>
</feature>
<reference evidence="2" key="2">
    <citation type="submission" date="2020-09" db="EMBL/GenBank/DDBJ databases">
        <authorList>
            <person name="Sun Q."/>
            <person name="Ohkuma M."/>
        </authorList>
    </citation>
    <scope>NUCLEOTIDE SEQUENCE</scope>
    <source>
        <strain evidence="2">JCM 4122</strain>
    </source>
</reference>
<accession>A0A919BZZ0</accession>
<sequence>MRHHDTDGRGTRATSPRPRTDATDERPEPGRASTRRAAPGHGPEPHSVPQNPHAPQNAHVPQGPHAPQDSHAPQFPHVPSAPPVPSTSPDPAATVQGVQGPDATPASRVPERHPHGADAGEHRPDRVRPVRPDDGADAEEVPDLLGAAEAEVFRGRWHEVQGLFVDDPRQAVHAADVLVGDVMRTLADTFARHRHALEGQWSQELEADTESLRRALRQYRALFHRLLST</sequence>
<comment type="caution">
    <text evidence="2">The sequence shown here is derived from an EMBL/GenBank/DDBJ whole genome shotgun (WGS) entry which is preliminary data.</text>
</comment>
<dbReference type="AlphaFoldDB" id="A0A919BZZ0"/>